<dbReference type="GO" id="GO:0005546">
    <property type="term" value="F:phosphatidylinositol-4,5-bisphosphate binding"/>
    <property type="evidence" value="ECO:0007669"/>
    <property type="project" value="TreeGrafter"/>
</dbReference>
<evidence type="ECO:0000259" key="5">
    <source>
        <dbReference type="Pfam" id="PF04598"/>
    </source>
</evidence>
<evidence type="ECO:0000313" key="6">
    <source>
        <dbReference type="EMBL" id="NXL79105.1"/>
    </source>
</evidence>
<dbReference type="PANTHER" id="PTHR16399">
    <property type="entry name" value="GASDERMIN"/>
    <property type="match status" value="1"/>
</dbReference>
<evidence type="ECO:0000256" key="4">
    <source>
        <dbReference type="SAM" id="MobiDB-lite"/>
    </source>
</evidence>
<dbReference type="GO" id="GO:0001786">
    <property type="term" value="F:phosphatidylserine binding"/>
    <property type="evidence" value="ECO:0007669"/>
    <property type="project" value="TreeGrafter"/>
</dbReference>
<name>A0A7L0VJ48_9PASE</name>
<sequence>QRARELLPSPAALQRPHHLGSPTVCSARPPPHKQAGALSQSFGHSRMFKKLTKFIVNQMDPCKELVPVESIADNEHFRPLCLLIKKRKSERIFHSAPYYQQTGFTLDDVLLPGKEGKSIEFFHQDFSQFTLTKVSADQVDGGLSISFDPANVELKGGASFSKGFSIKPQKKSVSLQSLEALRKERKINMDHSFIQQLRRTNTVLYVVTEILEASEEAVYKESTKAHGGFMATFYATLFAKGTRENNQGIVIPKGCTLAFKTSWIHIRDEGWEQQTPRTEVTDLVSFWLAGSLTGKLKQVVREVQYSCRIFPELSPDQLLIILNTIKAVMRDKNLLQELSQKVSE</sequence>
<comment type="caution">
    <text evidence="6">The sequence shown here is derived from an EMBL/GenBank/DDBJ whole genome shotgun (WGS) entry which is preliminary data.</text>
</comment>
<dbReference type="GO" id="GO:0042742">
    <property type="term" value="P:defense response to bacterium"/>
    <property type="evidence" value="ECO:0007669"/>
    <property type="project" value="TreeGrafter"/>
</dbReference>
<dbReference type="AlphaFoldDB" id="A0A7L0VJ48"/>
<dbReference type="InterPro" id="IPR040460">
    <property type="entry name" value="Gasdermin_pore"/>
</dbReference>
<dbReference type="GO" id="GO:0012505">
    <property type="term" value="C:endomembrane system"/>
    <property type="evidence" value="ECO:0007669"/>
    <property type="project" value="UniProtKB-SubCell"/>
</dbReference>
<dbReference type="OrthoDB" id="9944616at2759"/>
<dbReference type="Pfam" id="PF04598">
    <property type="entry name" value="Gasdermin"/>
    <property type="match status" value="1"/>
</dbReference>
<dbReference type="GO" id="GO:0070273">
    <property type="term" value="F:phosphatidylinositol-4-phosphate binding"/>
    <property type="evidence" value="ECO:0007669"/>
    <property type="project" value="TreeGrafter"/>
</dbReference>
<accession>A0A7L0VJ48</accession>
<dbReference type="GO" id="GO:0070269">
    <property type="term" value="P:pyroptotic inflammatory response"/>
    <property type="evidence" value="ECO:0007669"/>
    <property type="project" value="TreeGrafter"/>
</dbReference>
<feature type="domain" description="Gasdermin pore forming" evidence="5">
    <location>
        <begin position="47"/>
        <end position="270"/>
    </location>
</feature>
<dbReference type="PANTHER" id="PTHR16399:SF18">
    <property type="entry name" value="GASDERMIN-A"/>
    <property type="match status" value="1"/>
</dbReference>
<reference evidence="6 7" key="1">
    <citation type="submission" date="2019-09" db="EMBL/GenBank/DDBJ databases">
        <title>Bird 10,000 Genomes (B10K) Project - Family phase.</title>
        <authorList>
            <person name="Zhang G."/>
        </authorList>
    </citation>
    <scope>NUCLEOTIDE SEQUENCE [LARGE SCALE GENOMIC DNA]</scope>
    <source>
        <strain evidence="6">B10K-DU-001-35</strain>
        <tissue evidence="6">Muscle</tissue>
    </source>
</reference>
<gene>
    <name evidence="6" type="primary">Gsdma3_1</name>
    <name evidence="6" type="ORF">LEPASP_R15932</name>
</gene>
<evidence type="ECO:0000256" key="2">
    <source>
        <dbReference type="ARBA" id="ARBA00009279"/>
    </source>
</evidence>
<feature type="non-terminal residue" evidence="6">
    <location>
        <position position="1"/>
    </location>
</feature>
<organism evidence="6 7">
    <name type="scientific">Leptocoma aspasia</name>
    <dbReference type="NCBI Taxonomy" id="2585812"/>
    <lineage>
        <taxon>Eukaryota</taxon>
        <taxon>Metazoa</taxon>
        <taxon>Chordata</taxon>
        <taxon>Craniata</taxon>
        <taxon>Vertebrata</taxon>
        <taxon>Euteleostomi</taxon>
        <taxon>Archelosauria</taxon>
        <taxon>Archosauria</taxon>
        <taxon>Dinosauria</taxon>
        <taxon>Saurischia</taxon>
        <taxon>Theropoda</taxon>
        <taxon>Coelurosauria</taxon>
        <taxon>Aves</taxon>
        <taxon>Neognathae</taxon>
        <taxon>Neoaves</taxon>
        <taxon>Telluraves</taxon>
        <taxon>Australaves</taxon>
        <taxon>Passeriformes</taxon>
        <taxon>Passeroidea</taxon>
        <taxon>Nectariniidae</taxon>
        <taxon>Leptocoma</taxon>
    </lineage>
</organism>
<comment type="similarity">
    <text evidence="2">Belongs to the gasdermin family.</text>
</comment>
<evidence type="ECO:0000256" key="3">
    <source>
        <dbReference type="ARBA" id="ARBA00023136"/>
    </source>
</evidence>
<keyword evidence="7" id="KW-1185">Reference proteome</keyword>
<dbReference type="InterPro" id="IPR007677">
    <property type="entry name" value="Gasdermin"/>
</dbReference>
<keyword evidence="3" id="KW-0472">Membrane</keyword>
<feature type="non-terminal residue" evidence="6">
    <location>
        <position position="344"/>
    </location>
</feature>
<feature type="region of interest" description="Disordered" evidence="4">
    <location>
        <begin position="1"/>
        <end position="39"/>
    </location>
</feature>
<proteinExistence type="inferred from homology"/>
<evidence type="ECO:0000313" key="7">
    <source>
        <dbReference type="Proteomes" id="UP000558164"/>
    </source>
</evidence>
<comment type="subcellular location">
    <subcellularLocation>
        <location evidence="1">Endomembrane system</location>
    </subcellularLocation>
</comment>
<evidence type="ECO:0000256" key="1">
    <source>
        <dbReference type="ARBA" id="ARBA00004308"/>
    </source>
</evidence>
<dbReference type="Proteomes" id="UP000558164">
    <property type="component" value="Unassembled WGS sequence"/>
</dbReference>
<dbReference type="EMBL" id="VXAX01006130">
    <property type="protein sequence ID" value="NXL79105.1"/>
    <property type="molecule type" value="Genomic_DNA"/>
</dbReference>
<protein>
    <submittedName>
        <fullName evidence="6">GSDA3 protein</fullName>
    </submittedName>
</protein>